<reference evidence="2" key="2">
    <citation type="submission" date="2017-10" db="EMBL/GenBank/DDBJ databases">
        <title>Ladona fulva Genome sequencing and assembly.</title>
        <authorList>
            <person name="Murali S."/>
            <person name="Richards S."/>
            <person name="Bandaranaike D."/>
            <person name="Bellair M."/>
            <person name="Blankenburg K."/>
            <person name="Chao H."/>
            <person name="Dinh H."/>
            <person name="Doddapaneni H."/>
            <person name="Dugan-Rocha S."/>
            <person name="Elkadiri S."/>
            <person name="Gnanaolivu R."/>
            <person name="Hernandez B."/>
            <person name="Skinner E."/>
            <person name="Javaid M."/>
            <person name="Lee S."/>
            <person name="Li M."/>
            <person name="Ming W."/>
            <person name="Munidasa M."/>
            <person name="Muniz J."/>
            <person name="Nguyen L."/>
            <person name="Hughes D."/>
            <person name="Osuji N."/>
            <person name="Pu L.-L."/>
            <person name="Puazo M."/>
            <person name="Qu C."/>
            <person name="Quiroz J."/>
            <person name="Raj R."/>
            <person name="Weissenberger G."/>
            <person name="Xin Y."/>
            <person name="Zou X."/>
            <person name="Han Y."/>
            <person name="Worley K."/>
            <person name="Muzny D."/>
            <person name="Gibbs R."/>
        </authorList>
    </citation>
    <scope>NUCLEOTIDE SEQUENCE</scope>
    <source>
        <strain evidence="2">Sampled in the wild</strain>
    </source>
</reference>
<reference evidence="2" key="1">
    <citation type="submission" date="2013-04" db="EMBL/GenBank/DDBJ databases">
        <authorList>
            <person name="Qu J."/>
            <person name="Murali S.C."/>
            <person name="Bandaranaike D."/>
            <person name="Bellair M."/>
            <person name="Blankenburg K."/>
            <person name="Chao H."/>
            <person name="Dinh H."/>
            <person name="Doddapaneni H."/>
            <person name="Downs B."/>
            <person name="Dugan-Rocha S."/>
            <person name="Elkadiri S."/>
            <person name="Gnanaolivu R.D."/>
            <person name="Hernandez B."/>
            <person name="Javaid M."/>
            <person name="Jayaseelan J.C."/>
            <person name="Lee S."/>
            <person name="Li M."/>
            <person name="Ming W."/>
            <person name="Munidasa M."/>
            <person name="Muniz J."/>
            <person name="Nguyen L."/>
            <person name="Ongeri F."/>
            <person name="Osuji N."/>
            <person name="Pu L.-L."/>
            <person name="Puazo M."/>
            <person name="Qu C."/>
            <person name="Quiroz J."/>
            <person name="Raj R."/>
            <person name="Weissenberger G."/>
            <person name="Xin Y."/>
            <person name="Zou X."/>
            <person name="Han Y."/>
            <person name="Richards S."/>
            <person name="Worley K."/>
            <person name="Muzny D."/>
            <person name="Gibbs R."/>
        </authorList>
    </citation>
    <scope>NUCLEOTIDE SEQUENCE</scope>
    <source>
        <strain evidence="2">Sampled in the wild</strain>
    </source>
</reference>
<proteinExistence type="predicted"/>
<sequence length="233" mass="24901">MKSVRIKIVIFQLVSMIEIYENENNLMVTPNLCSNLSPAVPTPNIDVFRSLKINENTPTDVDPFAWDFLDPECSSFESGYVYMNGDVGKLPPGVALVSTPDSLALAPSSISTDYSSLNGVILGESIDGTYGGRHRAPSLPGVASTTSRSMSSAMVNSKMHSEAGGSEGGDSANAEGTPSSSSASSGSVASNTSSDIPLDTLKQMLSSQLEYYFSRQVFRDYERSFPYAASYLI</sequence>
<comment type="caution">
    <text evidence="2">The sequence shown here is derived from an EMBL/GenBank/DDBJ whole genome shotgun (WGS) entry which is preliminary data.</text>
</comment>
<feature type="region of interest" description="Disordered" evidence="1">
    <location>
        <begin position="132"/>
        <end position="192"/>
    </location>
</feature>
<dbReference type="EMBL" id="KZ308161">
    <property type="protein sequence ID" value="KAG8223464.1"/>
    <property type="molecule type" value="Genomic_DNA"/>
</dbReference>
<name>A0A8K0JW61_LADFU</name>
<gene>
    <name evidence="2" type="ORF">J437_LFUL001958</name>
</gene>
<keyword evidence="3" id="KW-1185">Reference proteome</keyword>
<protein>
    <submittedName>
        <fullName evidence="2">Uncharacterized protein</fullName>
    </submittedName>
</protein>
<accession>A0A8K0JW61</accession>
<evidence type="ECO:0000313" key="3">
    <source>
        <dbReference type="Proteomes" id="UP000792457"/>
    </source>
</evidence>
<dbReference type="Proteomes" id="UP000792457">
    <property type="component" value="Unassembled WGS sequence"/>
</dbReference>
<feature type="compositionally biased region" description="Low complexity" evidence="1">
    <location>
        <begin position="169"/>
        <end position="192"/>
    </location>
</feature>
<feature type="compositionally biased region" description="Low complexity" evidence="1">
    <location>
        <begin position="142"/>
        <end position="155"/>
    </location>
</feature>
<organism evidence="2 3">
    <name type="scientific">Ladona fulva</name>
    <name type="common">Scarce chaser dragonfly</name>
    <name type="synonym">Libellula fulva</name>
    <dbReference type="NCBI Taxonomy" id="123851"/>
    <lineage>
        <taxon>Eukaryota</taxon>
        <taxon>Metazoa</taxon>
        <taxon>Ecdysozoa</taxon>
        <taxon>Arthropoda</taxon>
        <taxon>Hexapoda</taxon>
        <taxon>Insecta</taxon>
        <taxon>Pterygota</taxon>
        <taxon>Palaeoptera</taxon>
        <taxon>Odonata</taxon>
        <taxon>Epiprocta</taxon>
        <taxon>Anisoptera</taxon>
        <taxon>Libelluloidea</taxon>
        <taxon>Libellulidae</taxon>
        <taxon>Ladona</taxon>
    </lineage>
</organism>
<dbReference type="AlphaFoldDB" id="A0A8K0JW61"/>
<evidence type="ECO:0000313" key="2">
    <source>
        <dbReference type="EMBL" id="KAG8223464.1"/>
    </source>
</evidence>
<evidence type="ECO:0000256" key="1">
    <source>
        <dbReference type="SAM" id="MobiDB-lite"/>
    </source>
</evidence>
<dbReference type="OrthoDB" id="10637097at2759"/>